<name>A0ABT4L3B8_9SPHI</name>
<accession>A0ABT4L3B8</accession>
<evidence type="ECO:0008006" key="4">
    <source>
        <dbReference type="Google" id="ProtNLM"/>
    </source>
</evidence>
<keyword evidence="3" id="KW-1185">Reference proteome</keyword>
<protein>
    <recommendedName>
        <fullName evidence="4">HEAT repeat domain-containing protein</fullName>
    </recommendedName>
</protein>
<proteinExistence type="predicted"/>
<organism evidence="2 3">
    <name type="scientific">Pedobacter punctiformis</name>
    <dbReference type="NCBI Taxonomy" id="3004097"/>
    <lineage>
        <taxon>Bacteria</taxon>
        <taxon>Pseudomonadati</taxon>
        <taxon>Bacteroidota</taxon>
        <taxon>Sphingobacteriia</taxon>
        <taxon>Sphingobacteriales</taxon>
        <taxon>Sphingobacteriaceae</taxon>
        <taxon>Pedobacter</taxon>
    </lineage>
</organism>
<comment type="caution">
    <text evidence="2">The sequence shown here is derived from an EMBL/GenBank/DDBJ whole genome shotgun (WGS) entry which is preliminary data.</text>
</comment>
<dbReference type="RefSeq" id="WP_269425532.1">
    <property type="nucleotide sequence ID" value="NZ_JAPWGM010000001.1"/>
</dbReference>
<gene>
    <name evidence="2" type="ORF">O0955_00230</name>
</gene>
<feature type="transmembrane region" description="Helical" evidence="1">
    <location>
        <begin position="12"/>
        <end position="33"/>
    </location>
</feature>
<dbReference type="EMBL" id="JAPWGM010000001">
    <property type="protein sequence ID" value="MCZ4242413.1"/>
    <property type="molecule type" value="Genomic_DNA"/>
</dbReference>
<keyword evidence="1" id="KW-1133">Transmembrane helix</keyword>
<evidence type="ECO:0000313" key="2">
    <source>
        <dbReference type="EMBL" id="MCZ4242413.1"/>
    </source>
</evidence>
<dbReference type="Proteomes" id="UP001144347">
    <property type="component" value="Unassembled WGS sequence"/>
</dbReference>
<sequence length="260" mass="30179">MNIITSERFEELMIIVIIILLIAILIVSILYLLKISSIIDEGKKNDIYEGIVDAYLNDIETCTIKIEQVAINFIESPHFRDPLFRELMTKELINTHHYLTGLIKNRLQTFYFSSGLVNDSYLKLKSNDWHLQCKGINEFSEMDAISYYDDILSLRFNKNSQVRLQAVLSLIKLKGKNAYKDVSNFDYNVNRWAIANVIELIKDLPDNQIFDYNLMLNSNNDAVKIIGISLIEHFKLKTYEDELNTLKSDSVSSTMLKLQY</sequence>
<keyword evidence="1" id="KW-0812">Transmembrane</keyword>
<evidence type="ECO:0000313" key="3">
    <source>
        <dbReference type="Proteomes" id="UP001144347"/>
    </source>
</evidence>
<keyword evidence="1" id="KW-0472">Membrane</keyword>
<evidence type="ECO:0000256" key="1">
    <source>
        <dbReference type="SAM" id="Phobius"/>
    </source>
</evidence>
<reference evidence="2" key="1">
    <citation type="submission" date="2022-12" db="EMBL/GenBank/DDBJ databases">
        <title>Genome sequence of HCMS5-2.</title>
        <authorList>
            <person name="Woo H."/>
        </authorList>
    </citation>
    <scope>NUCLEOTIDE SEQUENCE</scope>
    <source>
        <strain evidence="2">HCMS5-2</strain>
    </source>
</reference>